<dbReference type="SUPFAM" id="SSF52047">
    <property type="entry name" value="RNI-like"/>
    <property type="match status" value="1"/>
</dbReference>
<dbReference type="Gene3D" id="3.80.10.10">
    <property type="entry name" value="Ribonuclease Inhibitor"/>
    <property type="match status" value="1"/>
</dbReference>
<dbReference type="Pfam" id="PF23598">
    <property type="entry name" value="LRR_14"/>
    <property type="match status" value="1"/>
</dbReference>
<keyword evidence="1" id="KW-0677">Repeat</keyword>
<dbReference type="EMBL" id="MK072199">
    <property type="protein sequence ID" value="AYV79890.1"/>
    <property type="molecule type" value="Genomic_DNA"/>
</dbReference>
<evidence type="ECO:0000259" key="2">
    <source>
        <dbReference type="Pfam" id="PF23598"/>
    </source>
</evidence>
<evidence type="ECO:0000313" key="3">
    <source>
        <dbReference type="EMBL" id="AYV79890.1"/>
    </source>
</evidence>
<organism evidence="3">
    <name type="scientific">Gaeavirus sp</name>
    <dbReference type="NCBI Taxonomy" id="2487767"/>
    <lineage>
        <taxon>Viruses</taxon>
        <taxon>Varidnaviria</taxon>
        <taxon>Bamfordvirae</taxon>
        <taxon>Nucleocytoviricota</taxon>
        <taxon>Megaviricetes</taxon>
        <taxon>Imitervirales</taxon>
        <taxon>Mimiviridae</taxon>
        <taxon>Klosneuvirinae</taxon>
    </lineage>
</organism>
<sequence>MELTSLKAVSDIQKKDYDKITTVKIINECSPNIFRKICKFTNLRTLNITTESKLNITHHISNLTSLTHLEIQAMTCTNFANNITKLSTLEKITLHTYTKQIFPPSIANLQNLNYMHINGCDITLPDEFAELQKLRHYESPNSIDHPNIYTHDNKMLIMCFTSIIIINPDVTHLNILYNAGGNLDTLPMSLQHLTIANLSTPLLNLPTSLKTLNLCWEDNFTDEIPEHDIKLPYGCTYTKTVA</sequence>
<proteinExistence type="predicted"/>
<protein>
    <recommendedName>
        <fullName evidence="2">Disease resistance R13L4/SHOC-2-like LRR domain-containing protein</fullName>
    </recommendedName>
</protein>
<feature type="domain" description="Disease resistance R13L4/SHOC-2-like LRR" evidence="2">
    <location>
        <begin position="26"/>
        <end position="138"/>
    </location>
</feature>
<evidence type="ECO:0000256" key="1">
    <source>
        <dbReference type="ARBA" id="ARBA00022737"/>
    </source>
</evidence>
<reference evidence="3" key="1">
    <citation type="submission" date="2018-10" db="EMBL/GenBank/DDBJ databases">
        <title>Hidden diversity of soil giant viruses.</title>
        <authorList>
            <person name="Schulz F."/>
            <person name="Alteio L."/>
            <person name="Goudeau D."/>
            <person name="Ryan E.M."/>
            <person name="Malmstrom R.R."/>
            <person name="Blanchard J."/>
            <person name="Woyke T."/>
        </authorList>
    </citation>
    <scope>NUCLEOTIDE SEQUENCE</scope>
    <source>
        <strain evidence="3">GAV1</strain>
    </source>
</reference>
<gene>
    <name evidence="3" type="ORF">Gaeavirus1_27</name>
</gene>
<dbReference type="InterPro" id="IPR055414">
    <property type="entry name" value="LRR_R13L4/SHOC2-like"/>
</dbReference>
<accession>A0A3G4ZYF6</accession>
<dbReference type="InterPro" id="IPR032675">
    <property type="entry name" value="LRR_dom_sf"/>
</dbReference>
<name>A0A3G4ZYF6_9VIRU</name>